<evidence type="ECO:0000313" key="1">
    <source>
        <dbReference type="EMBL" id="PWK05613.1"/>
    </source>
</evidence>
<sequence>MNVKTSLEMSKDISKPEQLITEHIDIWTSSILTKSTSGRGNSKKYELYGISKLRELILELAVRGKLVPQDTNDEPASVLLEKIAIEKAELIKKGEIRKSKSLPKISKKEQPFDLPLGWEWIHINEIVSLENGD</sequence>
<name>A0A2V1ZN23_PSYIM</name>
<evidence type="ECO:0000313" key="2">
    <source>
        <dbReference type="Proteomes" id="UP000245655"/>
    </source>
</evidence>
<reference evidence="1 2" key="1">
    <citation type="submission" date="2018-05" db="EMBL/GenBank/DDBJ databases">
        <title>Genomic Encyclopedia of Type Strains, Phase IV (KMG-IV): sequencing the most valuable type-strain genomes for metagenomic binning, comparative biology and taxonomic classification.</title>
        <authorList>
            <person name="Goeker M."/>
        </authorList>
    </citation>
    <scope>NUCLEOTIDE SEQUENCE [LARGE SCALE GENOMIC DNA]</scope>
    <source>
        <strain evidence="1 2">DSM 7229</strain>
    </source>
</reference>
<dbReference type="Proteomes" id="UP000245655">
    <property type="component" value="Unassembled WGS sequence"/>
</dbReference>
<protein>
    <recommendedName>
        <fullName evidence="3">Type I restriction enzyme S subunit</fullName>
    </recommendedName>
</protein>
<comment type="caution">
    <text evidence="1">The sequence shown here is derived from an EMBL/GenBank/DDBJ whole genome shotgun (WGS) entry which is preliminary data.</text>
</comment>
<dbReference type="EMBL" id="QGGM01000020">
    <property type="protein sequence ID" value="PWK05613.1"/>
    <property type="molecule type" value="Genomic_DNA"/>
</dbReference>
<accession>A0A2V1ZN23</accession>
<organism evidence="1 2">
    <name type="scientific">Psychrobacter immobilis</name>
    <dbReference type="NCBI Taxonomy" id="498"/>
    <lineage>
        <taxon>Bacteria</taxon>
        <taxon>Pseudomonadati</taxon>
        <taxon>Pseudomonadota</taxon>
        <taxon>Gammaproteobacteria</taxon>
        <taxon>Moraxellales</taxon>
        <taxon>Moraxellaceae</taxon>
        <taxon>Psychrobacter</taxon>
    </lineage>
</organism>
<dbReference type="AlphaFoldDB" id="A0A2V1ZN23"/>
<dbReference type="RefSeq" id="WP_211181267.1">
    <property type="nucleotide sequence ID" value="NZ_CAJGZY010000009.1"/>
</dbReference>
<dbReference type="GeneID" id="64728620"/>
<keyword evidence="2" id="KW-1185">Reference proteome</keyword>
<gene>
    <name evidence="1" type="ORF">C8D84_12012</name>
</gene>
<evidence type="ECO:0008006" key="3">
    <source>
        <dbReference type="Google" id="ProtNLM"/>
    </source>
</evidence>
<proteinExistence type="predicted"/>